<dbReference type="GO" id="GO:0005096">
    <property type="term" value="F:GTPase activator activity"/>
    <property type="evidence" value="ECO:0007669"/>
    <property type="project" value="UniProtKB-KW"/>
</dbReference>
<dbReference type="SMART" id="SM00324">
    <property type="entry name" value="RhoGAP"/>
    <property type="match status" value="1"/>
</dbReference>
<dbReference type="InterPro" id="IPR052227">
    <property type="entry name" value="Arf-Rho-GAP_ANK-PH_domain"/>
</dbReference>
<dbReference type="OrthoDB" id="29546at2759"/>
<dbReference type="SUPFAM" id="SSF50729">
    <property type="entry name" value="PH domain-like"/>
    <property type="match status" value="3"/>
</dbReference>
<evidence type="ECO:0000313" key="5">
    <source>
        <dbReference type="EMBL" id="MBY83265.1"/>
    </source>
</evidence>
<feature type="domain" description="PH" evidence="3">
    <location>
        <begin position="421"/>
        <end position="522"/>
    </location>
</feature>
<evidence type="ECO:0000259" key="3">
    <source>
        <dbReference type="PROSITE" id="PS50003"/>
    </source>
</evidence>
<accession>A0A2S2QZW1</accession>
<dbReference type="PANTHER" id="PTHR45899:SF2">
    <property type="entry name" value="RHO GTPASE ACTIVATING PROTEIN AT 15B, ISOFORM C"/>
    <property type="match status" value="1"/>
</dbReference>
<dbReference type="GO" id="GO:0007165">
    <property type="term" value="P:signal transduction"/>
    <property type="evidence" value="ECO:0007669"/>
    <property type="project" value="InterPro"/>
</dbReference>
<name>A0A2S2QZW1_9HEMI</name>
<proteinExistence type="predicted"/>
<organism evidence="5">
    <name type="scientific">Sipha flava</name>
    <name type="common">yellow sugarcane aphid</name>
    <dbReference type="NCBI Taxonomy" id="143950"/>
    <lineage>
        <taxon>Eukaryota</taxon>
        <taxon>Metazoa</taxon>
        <taxon>Ecdysozoa</taxon>
        <taxon>Arthropoda</taxon>
        <taxon>Hexapoda</taxon>
        <taxon>Insecta</taxon>
        <taxon>Pterygota</taxon>
        <taxon>Neoptera</taxon>
        <taxon>Paraneoptera</taxon>
        <taxon>Hemiptera</taxon>
        <taxon>Sternorrhyncha</taxon>
        <taxon>Aphidomorpha</taxon>
        <taxon>Aphidoidea</taxon>
        <taxon>Aphididae</taxon>
        <taxon>Sipha</taxon>
    </lineage>
</organism>
<feature type="region of interest" description="Disordered" evidence="2">
    <location>
        <begin position="1"/>
        <end position="48"/>
    </location>
</feature>
<dbReference type="PROSITE" id="PS50238">
    <property type="entry name" value="RHOGAP"/>
    <property type="match status" value="1"/>
</dbReference>
<dbReference type="AlphaFoldDB" id="A0A2S2QZW1"/>
<keyword evidence="1" id="KW-0343">GTPase activation</keyword>
<protein>
    <submittedName>
        <fullName evidence="5">Arf-GAP with Rho-GAP domain, ANK repeat and PH domain-containing protein 2</fullName>
    </submittedName>
</protein>
<feature type="domain" description="Rho-GAP" evidence="4">
    <location>
        <begin position="629"/>
        <end position="816"/>
    </location>
</feature>
<dbReference type="Pfam" id="PF00620">
    <property type="entry name" value="RhoGAP"/>
    <property type="match status" value="1"/>
</dbReference>
<dbReference type="GO" id="GO:0005547">
    <property type="term" value="F:phosphatidylinositol-3,4,5-trisphosphate binding"/>
    <property type="evidence" value="ECO:0007669"/>
    <property type="project" value="TreeGrafter"/>
</dbReference>
<dbReference type="InterPro" id="IPR000198">
    <property type="entry name" value="RhoGAP_dom"/>
</dbReference>
<dbReference type="Gene3D" id="1.10.555.10">
    <property type="entry name" value="Rho GTPase activation protein"/>
    <property type="match status" value="1"/>
</dbReference>
<dbReference type="EMBL" id="GGMS01014062">
    <property type="protein sequence ID" value="MBY83265.1"/>
    <property type="molecule type" value="Transcribed_RNA"/>
</dbReference>
<sequence>MENSDYRPLPPPRNSVASKWMKKKPPVPLPRKNVNTNTSVLKDGSSSTSSTFKEINIMFEKHIKPEIKMASENVQERKKSVIESTRSMSICIEKSFRSLLPRPARQHTVSQTSEDFKQDVTESPIDNDIFSSLSFDSPIPSDSNSERSFSNYYSESDFCCSQPPNFPPPPLPQDLLYDKIPNSSNCSSQCGSYSTENIYELITIGQKKSQATSSYENWNPINEGSVNINNTSNIKNESKNEKSDIYESIEPTYLLNNEDFSNNTKSVVLQFDPLQSSFGNVLKKEEKEVEEECLLLQEIDEILYSSHYSTTESTSVVNLENINEDLYAVPDPPIRTDSIEEFSNPVVLHTDDEIDNSIDLKEEIKVDPTFEEKPRKNSLKSWLSMKRTLKKVADGSTGSVRKMKSILKPEEKDFVSIENSNIFHSGVLFLSVDEKNKDLEKKWCQIAGGQLKYSTNKNEMTNLISLASILSIQIVNESKQKDGEDIFCFIVKFMSRPQSILFGAMCTTERSVWMQKFLGSTTNLFPLKMSSEFSRAGYASLKEGINGEWKLAWLLLYNRVFAYAKQTFGPEIIDLRKVRNVAIQEDKELEVSVLVIDCITRSIYLKFDEDSEILKWQHIIKAETVNTGPHLKDQQLSKDQIPVIVEKCVKFIYAHGCLSEGVYRRSGSCSNATKLLSAFRKDAWAVQLSPQEYSVYDVASVLKRFFRDLPESVFTTELHTHICNAAKCNCSEDEKVILYRTLLERLPAINFVTVRTLLSHLYYIQLQSDKNLMTVQNLASIWGPTLMHIEDSDSLNWSKIESEVINDLILLYPKLFYVEDDETIREDRILEALKQYNLSNGNIPQPSKPSGDLKIWIYLGSKDSENCVNVTLSPGKTAFMVCSELANKMGASGGYLLGLQEVVCNGAMIRPIHHSECLLDIVLLWAYWDVKFRKDNYIVCLQPNSLLIEIMPFAKEPVTFCAELKFAEQKSKSFKSYLFEISDGKLTCYKDKSGSSTLHEWYIKDVIWYIGFESKRNPHTRWCITFILKNDLPKEVKDNFGWSIAGTTKEDHLRCMAAMLLAEYGVDNISPPVTVNLLDY</sequence>
<dbReference type="PANTHER" id="PTHR45899">
    <property type="entry name" value="RHO GTPASE ACTIVATING PROTEIN AT 15B, ISOFORM C"/>
    <property type="match status" value="1"/>
</dbReference>
<dbReference type="CDD" id="cd00821">
    <property type="entry name" value="PH"/>
    <property type="match status" value="1"/>
</dbReference>
<evidence type="ECO:0000256" key="2">
    <source>
        <dbReference type="SAM" id="MobiDB-lite"/>
    </source>
</evidence>
<dbReference type="InterPro" id="IPR001849">
    <property type="entry name" value="PH_domain"/>
</dbReference>
<dbReference type="SMART" id="SM00233">
    <property type="entry name" value="PH"/>
    <property type="match status" value="2"/>
</dbReference>
<gene>
    <name evidence="5" type="primary">Arap2</name>
    <name evidence="5" type="ORF">g.12684</name>
</gene>
<feature type="domain" description="PH" evidence="3">
    <location>
        <begin position="532"/>
        <end position="625"/>
    </location>
</feature>
<evidence type="ECO:0000256" key="1">
    <source>
        <dbReference type="ARBA" id="ARBA00022468"/>
    </source>
</evidence>
<reference evidence="5" key="1">
    <citation type="submission" date="2018-04" db="EMBL/GenBank/DDBJ databases">
        <title>Transcriptome assembly of Sipha flava.</title>
        <authorList>
            <person name="Scully E.D."/>
            <person name="Geib S.M."/>
            <person name="Palmer N.A."/>
            <person name="Koch K."/>
            <person name="Bradshaw J."/>
            <person name="Heng-Moss T."/>
            <person name="Sarath G."/>
        </authorList>
    </citation>
    <scope>NUCLEOTIDE SEQUENCE</scope>
</reference>
<dbReference type="Gene3D" id="2.30.29.30">
    <property type="entry name" value="Pleckstrin-homology domain (PH domain)/Phosphotyrosine-binding domain (PTB)"/>
    <property type="match status" value="2"/>
</dbReference>
<feature type="compositionally biased region" description="Polar residues" evidence="2">
    <location>
        <begin position="33"/>
        <end position="48"/>
    </location>
</feature>
<dbReference type="CDD" id="cd17113">
    <property type="entry name" value="RA_ARAPs"/>
    <property type="match status" value="1"/>
</dbReference>
<dbReference type="InterPro" id="IPR011993">
    <property type="entry name" value="PH-like_dom_sf"/>
</dbReference>
<evidence type="ECO:0000259" key="4">
    <source>
        <dbReference type="PROSITE" id="PS50238"/>
    </source>
</evidence>
<dbReference type="SUPFAM" id="SSF48350">
    <property type="entry name" value="GTPase activation domain, GAP"/>
    <property type="match status" value="1"/>
</dbReference>
<dbReference type="GO" id="GO:0005737">
    <property type="term" value="C:cytoplasm"/>
    <property type="evidence" value="ECO:0007669"/>
    <property type="project" value="TreeGrafter"/>
</dbReference>
<dbReference type="InterPro" id="IPR008936">
    <property type="entry name" value="Rho_GTPase_activation_prot"/>
</dbReference>
<dbReference type="PROSITE" id="PS50003">
    <property type="entry name" value="PH_DOMAIN"/>
    <property type="match status" value="2"/>
</dbReference>